<reference evidence="4" key="1">
    <citation type="journal article" date="2018" name="J. Insect Sci.">
        <title>Multiple Glutathione S-Transferase Genes in Heortia vitessoides (Lepidoptera: Crambidae): Identification and Expression Patterns.</title>
        <authorList>
            <person name="Cheng J."/>
            <person name="Wang C.Y."/>
            <person name="Lyu Z.H."/>
            <person name="Lin T."/>
        </authorList>
    </citation>
    <scope>NUCLEOTIDE SEQUENCE</scope>
</reference>
<keyword evidence="4" id="KW-0808">Transferase</keyword>
<dbReference type="InterPro" id="IPR036282">
    <property type="entry name" value="Glutathione-S-Trfase_C_sf"/>
</dbReference>
<dbReference type="Pfam" id="PF00043">
    <property type="entry name" value="GST_C"/>
    <property type="match status" value="1"/>
</dbReference>
<accession>A0A3G1RJ81</accession>
<dbReference type="PROSITE" id="PS50405">
    <property type="entry name" value="GST_CTER"/>
    <property type="match status" value="1"/>
</dbReference>
<dbReference type="SUPFAM" id="SSF47616">
    <property type="entry name" value="GST C-terminal domain-like"/>
    <property type="match status" value="1"/>
</dbReference>
<proteinExistence type="evidence at transcript level"/>
<evidence type="ECO:0000313" key="4">
    <source>
        <dbReference type="EMBL" id="AWX68888.1"/>
    </source>
</evidence>
<dbReference type="EC" id="2.5.1.18" evidence="4"/>
<evidence type="ECO:0000259" key="2">
    <source>
        <dbReference type="PROSITE" id="PS50404"/>
    </source>
</evidence>
<dbReference type="PANTHER" id="PTHR43969:SF9">
    <property type="entry name" value="GLUTATHIONE S TRANSFERASE D10, ISOFORM A-RELATED"/>
    <property type="match status" value="1"/>
</dbReference>
<dbReference type="SFLD" id="SFLDG01153">
    <property type="entry name" value="Main.4:_Theta-like"/>
    <property type="match status" value="1"/>
</dbReference>
<dbReference type="SFLD" id="SFLDG00358">
    <property type="entry name" value="Main_(cytGST)"/>
    <property type="match status" value="1"/>
</dbReference>
<sequence length="223" mass="25661">MVLTLYKKDTSPPCRSVFMTLHALKIPDNVKFIDVFLPAGEHLTEEYLRMNPQHTIPLLKDNDFLIWDSHAICGYLVSKYGQNDSLYPSEPKKRAVIDQRLHFDSGVLFATLRTTVEPLLYSSDTTFKPENLEKLKNAYGFMEKFLTSKWLAGEDVTLADICCVSTISSMNEILPIEEQQFPKLTAWLTQCSEQDFFKKGNAPNILQFREMIKNKLAEKQRTV</sequence>
<dbReference type="AlphaFoldDB" id="A0A3G1RJ81"/>
<dbReference type="SUPFAM" id="SSF52833">
    <property type="entry name" value="Thioredoxin-like"/>
    <property type="match status" value="1"/>
</dbReference>
<name>A0A3G1RJ81_9NEOP</name>
<dbReference type="PROSITE" id="PS50404">
    <property type="entry name" value="GST_NTER"/>
    <property type="match status" value="1"/>
</dbReference>
<dbReference type="InterPro" id="IPR010987">
    <property type="entry name" value="Glutathione-S-Trfase_C-like"/>
</dbReference>
<dbReference type="FunFam" id="1.20.1050.10:FF:000007">
    <property type="entry name" value="Glutathione S-transferase 1-1"/>
    <property type="match status" value="1"/>
</dbReference>
<dbReference type="InterPro" id="IPR036249">
    <property type="entry name" value="Thioredoxin-like_sf"/>
</dbReference>
<dbReference type="FunFam" id="3.40.30.10:FF:000034">
    <property type="entry name" value="glutathione S-transferase 1"/>
    <property type="match status" value="1"/>
</dbReference>
<dbReference type="InterPro" id="IPR004046">
    <property type="entry name" value="GST_C"/>
</dbReference>
<dbReference type="InterPro" id="IPR004045">
    <property type="entry name" value="Glutathione_S-Trfase_N"/>
</dbReference>
<comment type="subunit">
    <text evidence="1">Homodimer.</text>
</comment>
<dbReference type="CDD" id="cd03177">
    <property type="entry name" value="GST_C_Delta_Epsilon"/>
    <property type="match status" value="1"/>
</dbReference>
<dbReference type="SMR" id="A0A3G1RJ81"/>
<dbReference type="PANTHER" id="PTHR43969">
    <property type="entry name" value="GLUTATHIONE S TRANSFERASE D10, ISOFORM A-RELATED"/>
    <property type="match status" value="1"/>
</dbReference>
<feature type="domain" description="GST C-terminal" evidence="3">
    <location>
        <begin position="90"/>
        <end position="223"/>
    </location>
</feature>
<dbReference type="EMBL" id="MG879008">
    <property type="protein sequence ID" value="AWX68888.1"/>
    <property type="molecule type" value="mRNA"/>
</dbReference>
<evidence type="ECO:0000259" key="3">
    <source>
        <dbReference type="PROSITE" id="PS50405"/>
    </source>
</evidence>
<feature type="domain" description="GST N-terminal" evidence="2">
    <location>
        <begin position="1"/>
        <end position="84"/>
    </location>
</feature>
<dbReference type="CDD" id="cd03045">
    <property type="entry name" value="GST_N_Delta_Epsilon"/>
    <property type="match status" value="1"/>
</dbReference>
<protein>
    <submittedName>
        <fullName evidence="4">Glutathione S-transferase epsilon 2</fullName>
        <ecNumber evidence="4">2.5.1.18</ecNumber>
    </submittedName>
</protein>
<evidence type="ECO:0000256" key="1">
    <source>
        <dbReference type="ARBA" id="ARBA00011738"/>
    </source>
</evidence>
<dbReference type="InterPro" id="IPR040079">
    <property type="entry name" value="Glutathione_S-Trfase"/>
</dbReference>
<dbReference type="Gene3D" id="1.20.1050.10">
    <property type="match status" value="1"/>
</dbReference>
<dbReference type="SFLD" id="SFLDS00019">
    <property type="entry name" value="Glutathione_Transferase_(cytos"/>
    <property type="match status" value="1"/>
</dbReference>
<dbReference type="Pfam" id="PF13417">
    <property type="entry name" value="GST_N_3"/>
    <property type="match status" value="1"/>
</dbReference>
<dbReference type="GO" id="GO:0006749">
    <property type="term" value="P:glutathione metabolic process"/>
    <property type="evidence" value="ECO:0007669"/>
    <property type="project" value="TreeGrafter"/>
</dbReference>
<dbReference type="Gene3D" id="3.40.30.10">
    <property type="entry name" value="Glutaredoxin"/>
    <property type="match status" value="1"/>
</dbReference>
<dbReference type="GO" id="GO:0004364">
    <property type="term" value="F:glutathione transferase activity"/>
    <property type="evidence" value="ECO:0007669"/>
    <property type="project" value="UniProtKB-EC"/>
</dbReference>
<organism evidence="4">
    <name type="scientific">Heortia vitessoides</name>
    <dbReference type="NCBI Taxonomy" id="1557813"/>
    <lineage>
        <taxon>Eukaryota</taxon>
        <taxon>Metazoa</taxon>
        <taxon>Ecdysozoa</taxon>
        <taxon>Arthropoda</taxon>
        <taxon>Hexapoda</taxon>
        <taxon>Insecta</taxon>
        <taxon>Pterygota</taxon>
        <taxon>Neoptera</taxon>
        <taxon>Endopterygota</taxon>
        <taxon>Lepidoptera</taxon>
        <taxon>Glossata</taxon>
        <taxon>Ditrysia</taxon>
        <taxon>Pyraloidea</taxon>
        <taxon>Crambidae</taxon>
        <taxon>Heortia</taxon>
    </lineage>
</organism>